<dbReference type="AlphaFoldDB" id="A0A6J4RKX3"/>
<gene>
    <name evidence="5" type="ORF">AVDCRST_MAG25-2455</name>
</gene>
<keyword evidence="2" id="KW-0732">Signal</keyword>
<name>A0A6J4RKX3_9ACTN</name>
<dbReference type="PANTHER" id="PTHR48267:SF1">
    <property type="entry name" value="BILIRUBIN OXIDASE"/>
    <property type="match status" value="1"/>
</dbReference>
<sequence length="501" mass="56794">MKLTRREMLKLSLLGSAALALPLTARTARTGGPEPLRQLPKPFQAHLPLPEVLKPDPARSTPTTDFYELTARESEASILPGKKTPVWAYNGLFIGPIIQARKGRPVVVRHANRLDSPTSVHLHGGYVDGDSDGHPSDLIQPGRYKDYFYPNQQNARTMWFHDHAEHSTALNVYRGLAGGYLLEDDFEDNVPLPQGEFQVPLVIQDKLFNADGTLDYPFGPDDHSTNGLEGNVLLVNGKPWPRMEVSARKYRFRILNASNARPYELSLSTGRPMHLVGTEGGLVEKPVPLRSFSTSPAERHVVVVDFSEYPVGTRIFLRNLKGDKEMATVMRFDVVRKAKDDSTIPDVICPPEHQVDPTHLPTDLSQVVRTRRWEFKRNGGFWTINDKIWDEHRVDAAPREGETEIWEFENNGGGWIHPIHLHLINFKILSRNGKPPNADERGWKDTVFLGPNDTARVLLKWPEVPIGPNPGDFVRRYPFHCHVTEHEDHDMMLQYEVREKA</sequence>
<organism evidence="5">
    <name type="scientific">uncultured Rubrobacteraceae bacterium</name>
    <dbReference type="NCBI Taxonomy" id="349277"/>
    <lineage>
        <taxon>Bacteria</taxon>
        <taxon>Bacillati</taxon>
        <taxon>Actinomycetota</taxon>
        <taxon>Rubrobacteria</taxon>
        <taxon>Rubrobacterales</taxon>
        <taxon>Rubrobacteraceae</taxon>
        <taxon>environmental samples</taxon>
    </lineage>
</organism>
<dbReference type="SUPFAM" id="SSF49503">
    <property type="entry name" value="Cupredoxins"/>
    <property type="match status" value="3"/>
</dbReference>
<dbReference type="InterPro" id="IPR011706">
    <property type="entry name" value="Cu-oxidase_C"/>
</dbReference>
<comment type="similarity">
    <text evidence="1">Belongs to the multicopper oxidase family.</text>
</comment>
<dbReference type="InterPro" id="IPR006311">
    <property type="entry name" value="TAT_signal"/>
</dbReference>
<dbReference type="Pfam" id="PF07731">
    <property type="entry name" value="Cu-oxidase_2"/>
    <property type="match status" value="1"/>
</dbReference>
<proteinExistence type="inferred from homology"/>
<dbReference type="GO" id="GO:0005507">
    <property type="term" value="F:copper ion binding"/>
    <property type="evidence" value="ECO:0007669"/>
    <property type="project" value="InterPro"/>
</dbReference>
<dbReference type="Pfam" id="PF07732">
    <property type="entry name" value="Cu-oxidase_3"/>
    <property type="match status" value="1"/>
</dbReference>
<feature type="domain" description="Plastocyanin-like" evidence="3">
    <location>
        <begin position="368"/>
        <end position="499"/>
    </location>
</feature>
<dbReference type="EMBL" id="CADCVI010000154">
    <property type="protein sequence ID" value="CAA9476481.1"/>
    <property type="molecule type" value="Genomic_DNA"/>
</dbReference>
<feature type="signal peptide" evidence="2">
    <location>
        <begin position="1"/>
        <end position="20"/>
    </location>
</feature>
<dbReference type="GO" id="GO:0016491">
    <property type="term" value="F:oxidoreductase activity"/>
    <property type="evidence" value="ECO:0007669"/>
    <property type="project" value="InterPro"/>
</dbReference>
<protein>
    <submittedName>
        <fullName evidence="5">Multicopper oxidase</fullName>
    </submittedName>
</protein>
<dbReference type="PROSITE" id="PS51318">
    <property type="entry name" value="TAT"/>
    <property type="match status" value="1"/>
</dbReference>
<evidence type="ECO:0000256" key="2">
    <source>
        <dbReference type="SAM" id="SignalP"/>
    </source>
</evidence>
<feature type="chain" id="PRO_5027055552" evidence="2">
    <location>
        <begin position="21"/>
        <end position="501"/>
    </location>
</feature>
<dbReference type="Gene3D" id="2.60.40.420">
    <property type="entry name" value="Cupredoxins - blue copper proteins"/>
    <property type="match status" value="3"/>
</dbReference>
<dbReference type="InterPro" id="IPR008972">
    <property type="entry name" value="Cupredoxin"/>
</dbReference>
<accession>A0A6J4RKX3</accession>
<evidence type="ECO:0000256" key="1">
    <source>
        <dbReference type="ARBA" id="ARBA00010609"/>
    </source>
</evidence>
<evidence type="ECO:0000259" key="3">
    <source>
        <dbReference type="Pfam" id="PF07731"/>
    </source>
</evidence>
<dbReference type="CDD" id="cd14448">
    <property type="entry name" value="CuRO_2_BOD_CotA_like"/>
    <property type="match status" value="1"/>
</dbReference>
<evidence type="ECO:0000313" key="5">
    <source>
        <dbReference type="EMBL" id="CAA9476481.1"/>
    </source>
</evidence>
<reference evidence="5" key="1">
    <citation type="submission" date="2020-02" db="EMBL/GenBank/DDBJ databases">
        <authorList>
            <person name="Meier V. D."/>
        </authorList>
    </citation>
    <scope>NUCLEOTIDE SEQUENCE</scope>
    <source>
        <strain evidence="5">AVDCRST_MAG25</strain>
    </source>
</reference>
<feature type="domain" description="Plastocyanin-like" evidence="4">
    <location>
        <begin position="72"/>
        <end position="184"/>
    </location>
</feature>
<dbReference type="PANTHER" id="PTHR48267">
    <property type="entry name" value="CUPREDOXIN SUPERFAMILY PROTEIN"/>
    <property type="match status" value="1"/>
</dbReference>
<dbReference type="InterPro" id="IPR045087">
    <property type="entry name" value="Cu-oxidase_fam"/>
</dbReference>
<dbReference type="CDD" id="cd13889">
    <property type="entry name" value="CuRO_3_BOD"/>
    <property type="match status" value="1"/>
</dbReference>
<evidence type="ECO:0000259" key="4">
    <source>
        <dbReference type="Pfam" id="PF07732"/>
    </source>
</evidence>
<dbReference type="InterPro" id="IPR011707">
    <property type="entry name" value="Cu-oxidase-like_N"/>
</dbReference>